<dbReference type="Proteomes" id="UP000295060">
    <property type="component" value="Unassembled WGS sequence"/>
</dbReference>
<evidence type="ECO:0000313" key="4">
    <source>
        <dbReference type="Proteomes" id="UP000295060"/>
    </source>
</evidence>
<gene>
    <name evidence="3" type="ORF">EV137_5014</name>
</gene>
<evidence type="ECO:0000259" key="2">
    <source>
        <dbReference type="Pfam" id="PF26198"/>
    </source>
</evidence>
<evidence type="ECO:0000313" key="3">
    <source>
        <dbReference type="EMBL" id="TDW86945.1"/>
    </source>
</evidence>
<feature type="signal peptide" evidence="1">
    <location>
        <begin position="1"/>
        <end position="42"/>
    </location>
</feature>
<evidence type="ECO:0000256" key="1">
    <source>
        <dbReference type="SAM" id="SignalP"/>
    </source>
</evidence>
<keyword evidence="4" id="KW-1185">Reference proteome</keyword>
<dbReference type="Gene3D" id="2.60.40.10">
    <property type="entry name" value="Immunoglobulins"/>
    <property type="match status" value="1"/>
</dbReference>
<dbReference type="InterPro" id="IPR013783">
    <property type="entry name" value="Ig-like_fold"/>
</dbReference>
<dbReference type="SUPFAM" id="SSF49373">
    <property type="entry name" value="Invasin/intimin cell-adhesion fragments"/>
    <property type="match status" value="1"/>
</dbReference>
<name>A0ABY2F8M8_9ACTN</name>
<dbReference type="InterPro" id="IPR008964">
    <property type="entry name" value="Invasin/intimin_cell_adhesion"/>
</dbReference>
<feature type="chain" id="PRO_5045305966" description="SMCHD1 Ig-like domain-containing protein" evidence="1">
    <location>
        <begin position="43"/>
        <end position="386"/>
    </location>
</feature>
<dbReference type="Pfam" id="PF26198">
    <property type="entry name" value="Ig_SMCHD1_6th"/>
    <property type="match status" value="1"/>
</dbReference>
<organism evidence="3 4">
    <name type="scientific">Kribbella pratensis</name>
    <dbReference type="NCBI Taxonomy" id="2512112"/>
    <lineage>
        <taxon>Bacteria</taxon>
        <taxon>Bacillati</taxon>
        <taxon>Actinomycetota</taxon>
        <taxon>Actinomycetes</taxon>
        <taxon>Propionibacteriales</taxon>
        <taxon>Kribbellaceae</taxon>
        <taxon>Kribbella</taxon>
    </lineage>
</organism>
<dbReference type="RefSeq" id="WP_134131007.1">
    <property type="nucleotide sequence ID" value="NZ_SODU01000003.1"/>
</dbReference>
<comment type="caution">
    <text evidence="3">The sequence shown here is derived from an EMBL/GenBank/DDBJ whole genome shotgun (WGS) entry which is preliminary data.</text>
</comment>
<feature type="domain" description="SMCHD1 Ig-like" evidence="2">
    <location>
        <begin position="196"/>
        <end position="291"/>
    </location>
</feature>
<dbReference type="EMBL" id="SODU01000003">
    <property type="protein sequence ID" value="TDW86945.1"/>
    <property type="molecule type" value="Genomic_DNA"/>
</dbReference>
<sequence>MSILWKKVEGRTGTSRLRRVAVAALVAALATLGSMNAGPAFAANAGSGDGTMSVSPATVVAGSTGNQFTFVFKATTGKFTTGSFITLAVPAGWTQPSATSGNAGFVQVSGASSCGGVSPSISGSGPWTITVAQTCDVGDQLTLTYGAGTNATRVTAPTTPQTATFTTASRAGNNGSAVNLTAGSPQVTVTAGAASKLSFVQGPTSGSAGTALTPAITVQLQDQYGNPVSTSGVSVTLTPSTGVIDSGATASTNGSGRATFSGVVINTAAVGLTLTASASGLTSTGPSSTFNVTVAVANGATLTDTTDDGSGSGVKSVAYYYCAGLSGSCTSSNWTPIASSTSAATNYRVIWGGQPVNGSYRLVAVSTDNVTNASQPSSSIPVTISN</sequence>
<accession>A0ABY2F8M8</accession>
<keyword evidence="1" id="KW-0732">Signal</keyword>
<reference evidence="3 4" key="1">
    <citation type="submission" date="2019-03" db="EMBL/GenBank/DDBJ databases">
        <title>Genomic Encyclopedia of Type Strains, Phase III (KMG-III): the genomes of soil and plant-associated and newly described type strains.</title>
        <authorList>
            <person name="Whitman W."/>
        </authorList>
    </citation>
    <scope>NUCLEOTIDE SEQUENCE [LARGE SCALE GENOMIC DNA]</scope>
    <source>
        <strain evidence="3 4">VKMAc-2574</strain>
    </source>
</reference>
<dbReference type="InterPro" id="IPR058615">
    <property type="entry name" value="Ig_SMCHD1_6th"/>
</dbReference>
<proteinExistence type="predicted"/>
<protein>
    <recommendedName>
        <fullName evidence="2">SMCHD1 Ig-like domain-containing protein</fullName>
    </recommendedName>
</protein>